<proteinExistence type="predicted"/>
<accession>A0AAX0HXN8</accession>
<comment type="caution">
    <text evidence="1">The sequence shown here is derived from an EMBL/GenBank/DDBJ whole genome shotgun (WGS) entry which is preliminary data.</text>
</comment>
<gene>
    <name evidence="1" type="ORF">BIY41_19265</name>
</gene>
<dbReference type="AlphaFoldDB" id="A0AAX0HXN8"/>
<protein>
    <submittedName>
        <fullName evidence="1">Uncharacterized protein</fullName>
    </submittedName>
</protein>
<dbReference type="EMBL" id="MKCQ01000013">
    <property type="protein sequence ID" value="OEY89222.1"/>
    <property type="molecule type" value="Genomic_DNA"/>
</dbReference>
<dbReference type="Proteomes" id="UP000175852">
    <property type="component" value="Unassembled WGS sequence"/>
</dbReference>
<reference evidence="1 2" key="1">
    <citation type="submission" date="2016-09" db="EMBL/GenBank/DDBJ databases">
        <authorList>
            <person name="Wen S.-F."/>
            <person name="Lo A.-C."/>
            <person name="Lin C.-J."/>
            <person name="Tseng T.-T."/>
        </authorList>
    </citation>
    <scope>NUCLEOTIDE SEQUENCE [LARGE SCALE GENOMIC DNA]</scope>
    <source>
        <strain evidence="1 2">12609</strain>
    </source>
</reference>
<organism evidence="1 2">
    <name type="scientific">Xanthomonas campestris pv. glycines</name>
    <dbReference type="NCBI Taxonomy" id="473421"/>
    <lineage>
        <taxon>Bacteria</taxon>
        <taxon>Pseudomonadati</taxon>
        <taxon>Pseudomonadota</taxon>
        <taxon>Gammaproteobacteria</taxon>
        <taxon>Lysobacterales</taxon>
        <taxon>Lysobacteraceae</taxon>
        <taxon>Xanthomonas</taxon>
    </lineage>
</organism>
<evidence type="ECO:0000313" key="2">
    <source>
        <dbReference type="Proteomes" id="UP000175852"/>
    </source>
</evidence>
<evidence type="ECO:0000313" key="1">
    <source>
        <dbReference type="EMBL" id="OEY89222.1"/>
    </source>
</evidence>
<name>A0AAX0HXN8_XANCG</name>
<sequence length="68" mass="7751">MPVLPGSLLFLHQLSINDPFADTFNIEFLMREYVTISMLDDDADDLLCRSDIKPISPNRRSHASTPMK</sequence>